<protein>
    <recommendedName>
        <fullName evidence="4">Lipoprotein</fullName>
    </recommendedName>
</protein>
<keyword evidence="1" id="KW-0732">Signal</keyword>
<feature type="chain" id="PRO_5046449690" description="Lipoprotein" evidence="1">
    <location>
        <begin position="18"/>
        <end position="122"/>
    </location>
</feature>
<dbReference type="Proteomes" id="UP001440612">
    <property type="component" value="Chromosome"/>
</dbReference>
<accession>A0ABZ2V8T2</accession>
<feature type="signal peptide" evidence="1">
    <location>
        <begin position="1"/>
        <end position="17"/>
    </location>
</feature>
<dbReference type="PROSITE" id="PS51257">
    <property type="entry name" value="PROKAR_LIPOPROTEIN"/>
    <property type="match status" value="1"/>
</dbReference>
<dbReference type="EMBL" id="CP150951">
    <property type="protein sequence ID" value="WZC50584.1"/>
    <property type="molecule type" value="Genomic_DNA"/>
</dbReference>
<evidence type="ECO:0000313" key="3">
    <source>
        <dbReference type="Proteomes" id="UP001440612"/>
    </source>
</evidence>
<gene>
    <name evidence="2" type="ORF">AABB29_08200</name>
</gene>
<proteinExistence type="predicted"/>
<evidence type="ECO:0000313" key="2">
    <source>
        <dbReference type="EMBL" id="WZC50584.1"/>
    </source>
</evidence>
<evidence type="ECO:0000256" key="1">
    <source>
        <dbReference type="SAM" id="SignalP"/>
    </source>
</evidence>
<evidence type="ECO:0008006" key="4">
    <source>
        <dbReference type="Google" id="ProtNLM"/>
    </source>
</evidence>
<keyword evidence="3" id="KW-1185">Reference proteome</keyword>
<sequence length="122" mass="13008">MGHIQKLAMIGVCCALAACDVSSFGSQAYPDRSQHSFQSADGIHVLTYACLNGSNAASAHRYVDSGILSAERRVAGNQQSFGGLGARADVNAEIARISRQAEAEYRCVLINRKNTSERALFG</sequence>
<dbReference type="RefSeq" id="WP_341368686.1">
    <property type="nucleotide sequence ID" value="NZ_CP150951.2"/>
</dbReference>
<organism evidence="2 3">
    <name type="scientific">Yoonia phaeophyticola</name>
    <dbReference type="NCBI Taxonomy" id="3137369"/>
    <lineage>
        <taxon>Bacteria</taxon>
        <taxon>Pseudomonadati</taxon>
        <taxon>Pseudomonadota</taxon>
        <taxon>Alphaproteobacteria</taxon>
        <taxon>Rhodobacterales</taxon>
        <taxon>Paracoccaceae</taxon>
        <taxon>Yoonia</taxon>
    </lineage>
</organism>
<reference evidence="3" key="1">
    <citation type="submission" date="2024-04" db="EMBL/GenBank/DDBJ databases">
        <title>Phylogenomic analyses of a clade within the roseobacter group suggest taxonomic reassignments of species of the genera Aestuariivita, Citreicella, Loktanella, Nautella, Pelagibaca, Ruegeria, Thalassobius, Thiobacimonas and Tropicibacter, and the proposal o.</title>
        <authorList>
            <person name="Jeon C.O."/>
        </authorList>
    </citation>
    <scope>NUCLEOTIDE SEQUENCE [LARGE SCALE GENOMIC DNA]</scope>
    <source>
        <strain evidence="3">BS5-3</strain>
    </source>
</reference>
<name>A0ABZ2V8T2_9RHOB</name>